<keyword evidence="18" id="KW-1185">Reference proteome</keyword>
<dbReference type="FunFam" id="1.10.510.10:FF:000129">
    <property type="entry name" value="cysteine-rich receptor-like protein kinase 10"/>
    <property type="match status" value="1"/>
</dbReference>
<dbReference type="CDD" id="cd14066">
    <property type="entry name" value="STKc_IRAK"/>
    <property type="match status" value="1"/>
</dbReference>
<dbReference type="Pfam" id="PF07714">
    <property type="entry name" value="PK_Tyr_Ser-Thr"/>
    <property type="match status" value="1"/>
</dbReference>
<dbReference type="SMART" id="SM00220">
    <property type="entry name" value="S_TKc"/>
    <property type="match status" value="1"/>
</dbReference>
<dbReference type="OrthoDB" id="4062651at2759"/>
<sequence>MEEEIGSMESLFIDLQTLKIATDNFSDLNKLGQGGFGIVYKGVLPIGQQIAVKRLSSNSEQGLGELRNEVGLVAKLQHRNLVRLLGCCLGDGEKLLVYEYLPNKSLDRFLFDPSRSKQLNWERRVKIIEGIARGLQYLHEDSRLKVIHRDLKASNILLDDEMNPKISDFGLAKLFGNEQSQGNVSRLAGTYGYMAPEYVMHGQISTKSDVYSFGILVLEIVTGRKCIGAHGSLGADLLSHVWRHWDEGNGLRVVDRNIAGGYATPEVLRCIHLGILCAQQHPDERPNMSTVVLMLSSYSVTLPIIRPLASYLSETTDSDEESTIVNPQSSDVHPSQETEDSCRRVSVVSDITVLEPR</sequence>
<keyword evidence="12" id="KW-0325">Glycoprotein</keyword>
<evidence type="ECO:0000256" key="15">
    <source>
        <dbReference type="SAM" id="MobiDB-lite"/>
    </source>
</evidence>
<comment type="subcellular location">
    <subcellularLocation>
        <location evidence="1">Membrane</location>
        <topology evidence="1">Single-pass membrane protein</topology>
    </subcellularLocation>
</comment>
<dbReference type="FunFam" id="3.30.200.20:FF:000142">
    <property type="entry name" value="Cysteine-rich receptor-like protein kinase 10"/>
    <property type="match status" value="1"/>
</dbReference>
<comment type="caution">
    <text evidence="17">The sequence shown here is derived from an EMBL/GenBank/DDBJ whole genome shotgun (WGS) entry which is preliminary data.</text>
</comment>
<keyword evidence="3" id="KW-0808">Transferase</keyword>
<dbReference type="Gene3D" id="1.10.510.10">
    <property type="entry name" value="Transferase(Phosphotransferase) domain 1"/>
    <property type="match status" value="1"/>
</dbReference>
<dbReference type="GO" id="GO:0006950">
    <property type="term" value="P:response to stress"/>
    <property type="evidence" value="ECO:0007669"/>
    <property type="project" value="UniProtKB-ARBA"/>
</dbReference>
<evidence type="ECO:0000256" key="1">
    <source>
        <dbReference type="ARBA" id="ARBA00004167"/>
    </source>
</evidence>
<evidence type="ECO:0000256" key="9">
    <source>
        <dbReference type="ARBA" id="ARBA00022840"/>
    </source>
</evidence>
<keyword evidence="2 14" id="KW-0723">Serine/threonine-protein kinase</keyword>
<dbReference type="GO" id="GO:0005886">
    <property type="term" value="C:plasma membrane"/>
    <property type="evidence" value="ECO:0007669"/>
    <property type="project" value="TreeGrafter"/>
</dbReference>
<evidence type="ECO:0000256" key="12">
    <source>
        <dbReference type="ARBA" id="ARBA00023180"/>
    </source>
</evidence>
<dbReference type="PANTHER" id="PTHR27002:SF1040">
    <property type="entry name" value="OS07G0538400 PROTEIN"/>
    <property type="match status" value="1"/>
</dbReference>
<gene>
    <name evidence="17" type="ORF">Taro_042878</name>
</gene>
<keyword evidence="9 13" id="KW-0067">ATP-binding</keyword>
<organism evidence="17 18">
    <name type="scientific">Colocasia esculenta</name>
    <name type="common">Wild taro</name>
    <name type="synonym">Arum esculentum</name>
    <dbReference type="NCBI Taxonomy" id="4460"/>
    <lineage>
        <taxon>Eukaryota</taxon>
        <taxon>Viridiplantae</taxon>
        <taxon>Streptophyta</taxon>
        <taxon>Embryophyta</taxon>
        <taxon>Tracheophyta</taxon>
        <taxon>Spermatophyta</taxon>
        <taxon>Magnoliopsida</taxon>
        <taxon>Liliopsida</taxon>
        <taxon>Araceae</taxon>
        <taxon>Aroideae</taxon>
        <taxon>Colocasieae</taxon>
        <taxon>Colocasia</taxon>
    </lineage>
</organism>
<dbReference type="PANTHER" id="PTHR27002">
    <property type="entry name" value="RECEPTOR-LIKE SERINE/THREONINE-PROTEIN KINASE SD1-8"/>
    <property type="match status" value="1"/>
</dbReference>
<dbReference type="EMBL" id="NMUH01004541">
    <property type="protein sequence ID" value="MQM09990.1"/>
    <property type="molecule type" value="Genomic_DNA"/>
</dbReference>
<feature type="binding site" evidence="13">
    <location>
        <position position="53"/>
    </location>
    <ligand>
        <name>ATP</name>
        <dbReference type="ChEBI" id="CHEBI:30616"/>
    </ligand>
</feature>
<keyword evidence="7 13" id="KW-0547">Nucleotide-binding</keyword>
<evidence type="ECO:0000256" key="2">
    <source>
        <dbReference type="ARBA" id="ARBA00022527"/>
    </source>
</evidence>
<evidence type="ECO:0000256" key="13">
    <source>
        <dbReference type="PROSITE-ProRule" id="PRU10141"/>
    </source>
</evidence>
<comment type="similarity">
    <text evidence="14">Belongs to the protein kinase superfamily.</text>
</comment>
<keyword evidence="10" id="KW-1133">Transmembrane helix</keyword>
<evidence type="ECO:0000313" key="18">
    <source>
        <dbReference type="Proteomes" id="UP000652761"/>
    </source>
</evidence>
<dbReference type="Proteomes" id="UP000652761">
    <property type="component" value="Unassembled WGS sequence"/>
</dbReference>
<dbReference type="PROSITE" id="PS00108">
    <property type="entry name" value="PROTEIN_KINASE_ST"/>
    <property type="match status" value="1"/>
</dbReference>
<dbReference type="InterPro" id="IPR001245">
    <property type="entry name" value="Ser-Thr/Tyr_kinase_cat_dom"/>
</dbReference>
<dbReference type="GO" id="GO:0004674">
    <property type="term" value="F:protein serine/threonine kinase activity"/>
    <property type="evidence" value="ECO:0007669"/>
    <property type="project" value="UniProtKB-KW"/>
</dbReference>
<feature type="compositionally biased region" description="Polar residues" evidence="15">
    <location>
        <begin position="323"/>
        <end position="333"/>
    </location>
</feature>
<evidence type="ECO:0000256" key="11">
    <source>
        <dbReference type="ARBA" id="ARBA00023136"/>
    </source>
</evidence>
<protein>
    <recommendedName>
        <fullName evidence="16">Protein kinase domain-containing protein</fullName>
    </recommendedName>
</protein>
<dbReference type="PROSITE" id="PS50011">
    <property type="entry name" value="PROTEIN_KINASE_DOM"/>
    <property type="match status" value="1"/>
</dbReference>
<dbReference type="PROSITE" id="PS00107">
    <property type="entry name" value="PROTEIN_KINASE_ATP"/>
    <property type="match status" value="1"/>
</dbReference>
<keyword evidence="6" id="KW-0677">Repeat</keyword>
<dbReference type="InterPro" id="IPR017441">
    <property type="entry name" value="Protein_kinase_ATP_BS"/>
</dbReference>
<evidence type="ECO:0000256" key="4">
    <source>
        <dbReference type="ARBA" id="ARBA00022692"/>
    </source>
</evidence>
<accession>A0A843X3A8</accession>
<evidence type="ECO:0000256" key="5">
    <source>
        <dbReference type="ARBA" id="ARBA00022729"/>
    </source>
</evidence>
<evidence type="ECO:0000256" key="8">
    <source>
        <dbReference type="ARBA" id="ARBA00022777"/>
    </source>
</evidence>
<dbReference type="GO" id="GO:0005524">
    <property type="term" value="F:ATP binding"/>
    <property type="evidence" value="ECO:0007669"/>
    <property type="project" value="UniProtKB-UniRule"/>
</dbReference>
<dbReference type="AlphaFoldDB" id="A0A843X3A8"/>
<evidence type="ECO:0000256" key="3">
    <source>
        <dbReference type="ARBA" id="ARBA00022679"/>
    </source>
</evidence>
<evidence type="ECO:0000256" key="10">
    <source>
        <dbReference type="ARBA" id="ARBA00022989"/>
    </source>
</evidence>
<proteinExistence type="inferred from homology"/>
<evidence type="ECO:0000313" key="17">
    <source>
        <dbReference type="EMBL" id="MQM09990.1"/>
    </source>
</evidence>
<dbReference type="InterPro" id="IPR008271">
    <property type="entry name" value="Ser/Thr_kinase_AS"/>
</dbReference>
<keyword evidence="11" id="KW-0472">Membrane</keyword>
<feature type="non-terminal residue" evidence="17">
    <location>
        <position position="357"/>
    </location>
</feature>
<keyword evidence="8" id="KW-0418">Kinase</keyword>
<evidence type="ECO:0000256" key="14">
    <source>
        <dbReference type="RuleBase" id="RU000304"/>
    </source>
</evidence>
<dbReference type="SUPFAM" id="SSF56112">
    <property type="entry name" value="Protein kinase-like (PK-like)"/>
    <property type="match status" value="1"/>
</dbReference>
<evidence type="ECO:0000256" key="6">
    <source>
        <dbReference type="ARBA" id="ARBA00022737"/>
    </source>
</evidence>
<feature type="domain" description="Protein kinase" evidence="16">
    <location>
        <begin position="25"/>
        <end position="305"/>
    </location>
</feature>
<dbReference type="InterPro" id="IPR011009">
    <property type="entry name" value="Kinase-like_dom_sf"/>
</dbReference>
<dbReference type="Gene3D" id="3.30.200.20">
    <property type="entry name" value="Phosphorylase Kinase, domain 1"/>
    <property type="match status" value="1"/>
</dbReference>
<evidence type="ECO:0000259" key="16">
    <source>
        <dbReference type="PROSITE" id="PS50011"/>
    </source>
</evidence>
<name>A0A843X3A8_COLES</name>
<evidence type="ECO:0000256" key="7">
    <source>
        <dbReference type="ARBA" id="ARBA00022741"/>
    </source>
</evidence>
<keyword evidence="5" id="KW-0732">Signal</keyword>
<keyword evidence="4" id="KW-0812">Transmembrane</keyword>
<dbReference type="InterPro" id="IPR000719">
    <property type="entry name" value="Prot_kinase_dom"/>
</dbReference>
<feature type="region of interest" description="Disordered" evidence="15">
    <location>
        <begin position="319"/>
        <end position="341"/>
    </location>
</feature>
<reference evidence="17" key="1">
    <citation type="submission" date="2017-07" db="EMBL/GenBank/DDBJ databases">
        <title>Taro Niue Genome Assembly and Annotation.</title>
        <authorList>
            <person name="Atibalentja N."/>
            <person name="Keating K."/>
            <person name="Fields C.J."/>
        </authorList>
    </citation>
    <scope>NUCLEOTIDE SEQUENCE</scope>
    <source>
        <strain evidence="17">Niue_2</strain>
        <tissue evidence="17">Leaf</tissue>
    </source>
</reference>